<accession>A0A975GQC2</accession>
<dbReference type="AlphaFoldDB" id="A0A975GQC2"/>
<dbReference type="Gene3D" id="1.10.287.470">
    <property type="entry name" value="Helix hairpin bin"/>
    <property type="match status" value="1"/>
</dbReference>
<evidence type="ECO:0000313" key="3">
    <source>
        <dbReference type="Proteomes" id="UP000663722"/>
    </source>
</evidence>
<dbReference type="PANTHER" id="PTHR30469:SF15">
    <property type="entry name" value="HLYD FAMILY OF SECRETION PROTEINS"/>
    <property type="match status" value="1"/>
</dbReference>
<dbReference type="GO" id="GO:1990281">
    <property type="term" value="C:efflux pump complex"/>
    <property type="evidence" value="ECO:0007669"/>
    <property type="project" value="TreeGrafter"/>
</dbReference>
<protein>
    <submittedName>
        <fullName evidence="2">Membrane fusion protein domain-containing protein</fullName>
    </submittedName>
</protein>
<dbReference type="Gene3D" id="2.40.30.170">
    <property type="match status" value="1"/>
</dbReference>
<dbReference type="RefSeq" id="WP_207678321.1">
    <property type="nucleotide sequence ID" value="NZ_CP061800.1"/>
</dbReference>
<dbReference type="KEGG" id="dmm:dnm_059330"/>
<keyword evidence="3" id="KW-1185">Reference proteome</keyword>
<organism evidence="2 3">
    <name type="scientific">Desulfonema magnum</name>
    <dbReference type="NCBI Taxonomy" id="45655"/>
    <lineage>
        <taxon>Bacteria</taxon>
        <taxon>Pseudomonadati</taxon>
        <taxon>Thermodesulfobacteriota</taxon>
        <taxon>Desulfobacteria</taxon>
        <taxon>Desulfobacterales</taxon>
        <taxon>Desulfococcaceae</taxon>
        <taxon>Desulfonema</taxon>
    </lineage>
</organism>
<dbReference type="GO" id="GO:0015562">
    <property type="term" value="F:efflux transmembrane transporter activity"/>
    <property type="evidence" value="ECO:0007669"/>
    <property type="project" value="TreeGrafter"/>
</dbReference>
<evidence type="ECO:0000259" key="1">
    <source>
        <dbReference type="Pfam" id="PF25917"/>
    </source>
</evidence>
<dbReference type="Pfam" id="PF25917">
    <property type="entry name" value="BSH_RND"/>
    <property type="match status" value="1"/>
</dbReference>
<proteinExistence type="predicted"/>
<evidence type="ECO:0000313" key="2">
    <source>
        <dbReference type="EMBL" id="QTA89876.1"/>
    </source>
</evidence>
<dbReference type="Proteomes" id="UP000663722">
    <property type="component" value="Chromosome"/>
</dbReference>
<dbReference type="InterPro" id="IPR058625">
    <property type="entry name" value="MdtA-like_BSH"/>
</dbReference>
<dbReference type="PANTHER" id="PTHR30469">
    <property type="entry name" value="MULTIDRUG RESISTANCE PROTEIN MDTA"/>
    <property type="match status" value="1"/>
</dbReference>
<dbReference type="Gene3D" id="2.40.420.20">
    <property type="match status" value="1"/>
</dbReference>
<reference evidence="2" key="1">
    <citation type="journal article" date="2021" name="Microb. Physiol.">
        <title>Proteogenomic Insights into the Physiology of Marine, Sulfate-Reducing, Filamentous Desulfonema limicola and Desulfonema magnum.</title>
        <authorList>
            <person name="Schnaars V."/>
            <person name="Wohlbrand L."/>
            <person name="Scheve S."/>
            <person name="Hinrichs C."/>
            <person name="Reinhardt R."/>
            <person name="Rabus R."/>
        </authorList>
    </citation>
    <scope>NUCLEOTIDE SEQUENCE</scope>
    <source>
        <strain evidence="2">4be13</strain>
    </source>
</reference>
<dbReference type="EMBL" id="CP061800">
    <property type="protein sequence ID" value="QTA89876.1"/>
    <property type="molecule type" value="Genomic_DNA"/>
</dbReference>
<gene>
    <name evidence="2" type="ORF">dnm_059330</name>
</gene>
<feature type="domain" description="Multidrug resistance protein MdtA-like barrel-sandwich hybrid" evidence="1">
    <location>
        <begin position="79"/>
        <end position="253"/>
    </location>
</feature>
<name>A0A975GQC2_9BACT</name>
<sequence length="459" mass="51513">MRRKIISKDMFRRILIIIPIIISVVIVSGLVRARKGPEHSELKEKARTVRVIQAQTADVIPRAIGYGYVLPGQAWQAVAQVSGKITEVSPVFKKGSLCKEGAVLIRIDPAKYHLAIAQMEASIQSIKAQLAELDSKEQNYKTLLEIEEKSLSLSKKELNRRKQLFEKKTISASQYDQEKVNYYAHLTRIQNLKNSVNLIPANRKALRANLALNQVKLKDARLDLEYTTIRSPFNCRITDVKVEVTQFVQKGQVIATADGTRTSEITAQIPMDKMRNLFKSADQPPSFSALTTSDISEVLGLSAFVRLRTGDMYADWKAEVSRIDATIDPQTRTVGVIVSVEDSYKKIIFGVRPPLVRNMFCEVELRGRPIPKLVIIPRSALHEGHVYVANSENRLKRKKVTVDFPQTNFYAIKAGLKPDEWLVVSDLIPAIDGMLLNPRQDKALSERLIAEATGKSAVK</sequence>
<dbReference type="SUPFAM" id="SSF111369">
    <property type="entry name" value="HlyD-like secretion proteins"/>
    <property type="match status" value="1"/>
</dbReference>
<dbReference type="Gene3D" id="2.40.50.100">
    <property type="match status" value="1"/>
</dbReference>